<dbReference type="EMBL" id="PZZN01000001">
    <property type="protein sequence ID" value="PTM46943.1"/>
    <property type="molecule type" value="Genomic_DNA"/>
</dbReference>
<evidence type="ECO:0000313" key="3">
    <source>
        <dbReference type="Proteomes" id="UP000240996"/>
    </source>
</evidence>
<feature type="transmembrane region" description="Helical" evidence="1">
    <location>
        <begin position="12"/>
        <end position="39"/>
    </location>
</feature>
<accession>A0A2T4YT23</accession>
<keyword evidence="1" id="KW-0472">Membrane</keyword>
<reference evidence="2 3" key="1">
    <citation type="submission" date="2018-04" db="EMBL/GenBank/DDBJ databases">
        <title>Genomic Encyclopedia of Type Strains, Phase III (KMG-III): the genomes of soil and plant-associated and newly described type strains.</title>
        <authorList>
            <person name="Whitman W."/>
        </authorList>
    </citation>
    <scope>NUCLEOTIDE SEQUENCE [LARGE SCALE GENOMIC DNA]</scope>
    <source>
        <strain evidence="2 3">NW12</strain>
    </source>
</reference>
<comment type="caution">
    <text evidence="2">The sequence shown here is derived from an EMBL/GenBank/DDBJ whole genome shotgun (WGS) entry which is preliminary data.</text>
</comment>
<dbReference type="AlphaFoldDB" id="A0A2T4YT23"/>
<dbReference type="Proteomes" id="UP000240996">
    <property type="component" value="Unassembled WGS sequence"/>
</dbReference>
<gene>
    <name evidence="2" type="ORF">C8J24_0323</name>
</gene>
<sequence length="145" mass="15528">MRAAFDHDSGTLRFLTMALGLALGLMIPLGFILACSLILDRPVTILIVGIIVGISATYALSVILMRPSKHDEEHVGDAVPKVSLAMICLATALIVCGFSIYVSDRPHYLLYRDMPHIAAAMLFLPGMLIGSGCILCMIAGRAVSR</sequence>
<evidence type="ECO:0000256" key="1">
    <source>
        <dbReference type="SAM" id="Phobius"/>
    </source>
</evidence>
<feature type="transmembrane region" description="Helical" evidence="1">
    <location>
        <begin position="84"/>
        <end position="102"/>
    </location>
</feature>
<dbReference type="PROSITE" id="PS51257">
    <property type="entry name" value="PROKAR_LIPOPROTEIN"/>
    <property type="match status" value="1"/>
</dbReference>
<evidence type="ECO:0000313" key="2">
    <source>
        <dbReference type="EMBL" id="PTM46943.1"/>
    </source>
</evidence>
<keyword evidence="1" id="KW-0812">Transmembrane</keyword>
<keyword evidence="3" id="KW-1185">Reference proteome</keyword>
<keyword evidence="1" id="KW-1133">Transmembrane helix</keyword>
<feature type="transmembrane region" description="Helical" evidence="1">
    <location>
        <begin position="114"/>
        <end position="139"/>
    </location>
</feature>
<protein>
    <submittedName>
        <fullName evidence="2">Uncharacterized protein</fullName>
    </submittedName>
</protein>
<proteinExistence type="predicted"/>
<organism evidence="2 3">
    <name type="scientific">Sphingomonas aerolata</name>
    <dbReference type="NCBI Taxonomy" id="185951"/>
    <lineage>
        <taxon>Bacteria</taxon>
        <taxon>Pseudomonadati</taxon>
        <taxon>Pseudomonadota</taxon>
        <taxon>Alphaproteobacteria</taxon>
        <taxon>Sphingomonadales</taxon>
        <taxon>Sphingomonadaceae</taxon>
        <taxon>Sphingomonas</taxon>
    </lineage>
</organism>
<name>A0A2T4YT23_9SPHN</name>
<feature type="transmembrane region" description="Helical" evidence="1">
    <location>
        <begin position="45"/>
        <end position="64"/>
    </location>
</feature>